<organism evidence="2 3">
    <name type="scientific">Thermococcus paralvinellae</name>
    <dbReference type="NCBI Taxonomy" id="582419"/>
    <lineage>
        <taxon>Archaea</taxon>
        <taxon>Methanobacteriati</taxon>
        <taxon>Methanobacteriota</taxon>
        <taxon>Thermococci</taxon>
        <taxon>Thermococcales</taxon>
        <taxon>Thermococcaceae</taxon>
        <taxon>Thermococcus</taxon>
    </lineage>
</organism>
<dbReference type="RefSeq" id="WP_042682464.1">
    <property type="nucleotide sequence ID" value="NZ_CP006965.1"/>
</dbReference>
<reference evidence="2 3" key="1">
    <citation type="journal article" date="2014" name="Int. J. Syst. Evol. Microbiol.">
        <title>Thermococcus paralvinellae sp. nov. and Thermococcus cleftensis sp. nov. of hyperthermophilic heterotrophs from deep-sea hydrothermal vents.</title>
        <authorList>
            <person name="Hensley S.A."/>
            <person name="Jung J.H."/>
            <person name="Park C.S."/>
            <person name="Holden J.F."/>
        </authorList>
    </citation>
    <scope>NUCLEOTIDE SEQUENCE [LARGE SCALE GENOMIC DNA]</scope>
    <source>
        <strain evidence="2 3">ES1</strain>
    </source>
</reference>
<keyword evidence="1" id="KW-0472">Membrane</keyword>
<evidence type="ECO:0000256" key="1">
    <source>
        <dbReference type="SAM" id="Phobius"/>
    </source>
</evidence>
<sequence>MDFALFMERYGYKILLLIVSAAVLAVILTPFVMTFWAFSSSGIVAAVIAVIVFAIGIALMVVPKFSNFADKIRQTHIIEDWNEKK</sequence>
<proteinExistence type="predicted"/>
<evidence type="ECO:0000313" key="3">
    <source>
        <dbReference type="Proteomes" id="UP000019027"/>
    </source>
</evidence>
<dbReference type="AlphaFoldDB" id="W0I5C4"/>
<protein>
    <submittedName>
        <fullName evidence="2">Membrane protein</fullName>
    </submittedName>
</protein>
<dbReference type="HOGENOM" id="CLU_2505132_0_0_2"/>
<keyword evidence="1" id="KW-1133">Transmembrane helix</keyword>
<keyword evidence="3" id="KW-1185">Reference proteome</keyword>
<evidence type="ECO:0000313" key="2">
    <source>
        <dbReference type="EMBL" id="AHF81321.1"/>
    </source>
</evidence>
<feature type="transmembrane region" description="Helical" evidence="1">
    <location>
        <begin position="43"/>
        <end position="62"/>
    </location>
</feature>
<dbReference type="Proteomes" id="UP000019027">
    <property type="component" value="Chromosome"/>
</dbReference>
<dbReference type="EMBL" id="CP006965">
    <property type="protein sequence ID" value="AHF81321.1"/>
    <property type="molecule type" value="Genomic_DNA"/>
</dbReference>
<dbReference type="GeneID" id="24907623"/>
<gene>
    <name evidence="2" type="ORF">TES1_1946</name>
</gene>
<accession>W0I5C4</accession>
<keyword evidence="1" id="KW-0812">Transmembrane</keyword>
<feature type="transmembrane region" description="Helical" evidence="1">
    <location>
        <begin position="12"/>
        <end position="37"/>
    </location>
</feature>
<name>W0I5C4_9EURY</name>
<dbReference type="KEGG" id="ths:TES1_1946"/>